<dbReference type="Gene3D" id="3.90.180.10">
    <property type="entry name" value="Medium-chain alcohol dehydrogenases, catalytic domain"/>
    <property type="match status" value="1"/>
</dbReference>
<organism evidence="7 8">
    <name type="scientific">Umezawaea endophytica</name>
    <dbReference type="NCBI Taxonomy" id="1654476"/>
    <lineage>
        <taxon>Bacteria</taxon>
        <taxon>Bacillati</taxon>
        <taxon>Actinomycetota</taxon>
        <taxon>Actinomycetes</taxon>
        <taxon>Pseudonocardiales</taxon>
        <taxon>Pseudonocardiaceae</taxon>
        <taxon>Umezawaea</taxon>
    </lineage>
</organism>
<keyword evidence="3" id="KW-0479">Metal-binding</keyword>
<name>A0A9X2VFS0_9PSEU</name>
<evidence type="ECO:0000259" key="6">
    <source>
        <dbReference type="SMART" id="SM00829"/>
    </source>
</evidence>
<dbReference type="InterPro" id="IPR011032">
    <property type="entry name" value="GroES-like_sf"/>
</dbReference>
<keyword evidence="8" id="KW-1185">Reference proteome</keyword>
<dbReference type="SMART" id="SM00829">
    <property type="entry name" value="PKS_ER"/>
    <property type="match status" value="1"/>
</dbReference>
<dbReference type="GO" id="GO:0016491">
    <property type="term" value="F:oxidoreductase activity"/>
    <property type="evidence" value="ECO:0007669"/>
    <property type="project" value="UniProtKB-KW"/>
</dbReference>
<accession>A0A9X2VFS0</accession>
<dbReference type="PANTHER" id="PTHR43161">
    <property type="entry name" value="SORBITOL DEHYDROGENASE"/>
    <property type="match status" value="1"/>
</dbReference>
<sequence length="342" mass="34674">MTATPVGRALTVLGPGRLDLREWPEVEPGPGDAVVDVAYGGICGSDVHYWQRGEVGESVLRDPMVLGHEVVGTVRRAADDGSGPPEGTPVAVHPAQTCGTCPHCLGGLSNLCPELRYLGSAARRPHTQGGFADRLVVPGARLVPVPDGLDLRTAALAEPASVARHALARLDALAGRSVLVTGAGPIGLLTVALARIGGAAEIVVTDLFARPLEVARQVGATLTVPAGEDLPQVDVALESAGSPAALAAALRALRPGGTLVQTGQLPATGTTAPFHLAVTRELTLTGSSRFAGGLADTLATIAAHRALFAPVVSAEHSPDDAEAALAVAADPATTSKVLLRFG</sequence>
<proteinExistence type="inferred from homology"/>
<comment type="caution">
    <text evidence="7">The sequence shown here is derived from an EMBL/GenBank/DDBJ whole genome shotgun (WGS) entry which is preliminary data.</text>
</comment>
<evidence type="ECO:0000256" key="2">
    <source>
        <dbReference type="ARBA" id="ARBA00008072"/>
    </source>
</evidence>
<comment type="cofactor">
    <cofactor evidence="1">
        <name>Zn(2+)</name>
        <dbReference type="ChEBI" id="CHEBI:29105"/>
    </cofactor>
</comment>
<evidence type="ECO:0000256" key="1">
    <source>
        <dbReference type="ARBA" id="ARBA00001947"/>
    </source>
</evidence>
<reference evidence="7" key="1">
    <citation type="submission" date="2022-08" db="EMBL/GenBank/DDBJ databases">
        <authorList>
            <person name="Tistechok S."/>
            <person name="Samborskyy M."/>
            <person name="Roman I."/>
        </authorList>
    </citation>
    <scope>NUCLEOTIDE SEQUENCE</scope>
    <source>
        <strain evidence="7">DSM 103496</strain>
    </source>
</reference>
<evidence type="ECO:0000256" key="3">
    <source>
        <dbReference type="ARBA" id="ARBA00022723"/>
    </source>
</evidence>
<dbReference type="AlphaFoldDB" id="A0A9X2VFS0"/>
<dbReference type="PANTHER" id="PTHR43161:SF9">
    <property type="entry name" value="SORBITOL DEHYDROGENASE"/>
    <property type="match status" value="1"/>
</dbReference>
<dbReference type="EMBL" id="JANYMP010000001">
    <property type="protein sequence ID" value="MCS7475639.1"/>
    <property type="molecule type" value="Genomic_DNA"/>
</dbReference>
<feature type="domain" description="Enoyl reductase (ER)" evidence="6">
    <location>
        <begin position="16"/>
        <end position="339"/>
    </location>
</feature>
<dbReference type="Gene3D" id="3.40.50.720">
    <property type="entry name" value="NAD(P)-binding Rossmann-like Domain"/>
    <property type="match status" value="1"/>
</dbReference>
<dbReference type="SUPFAM" id="SSF51735">
    <property type="entry name" value="NAD(P)-binding Rossmann-fold domains"/>
    <property type="match status" value="1"/>
</dbReference>
<dbReference type="InterPro" id="IPR036291">
    <property type="entry name" value="NAD(P)-bd_dom_sf"/>
</dbReference>
<dbReference type="GO" id="GO:0046872">
    <property type="term" value="F:metal ion binding"/>
    <property type="evidence" value="ECO:0007669"/>
    <property type="project" value="UniProtKB-KW"/>
</dbReference>
<protein>
    <submittedName>
        <fullName evidence="7">Alcohol dehydrogenase catalytic domain-containing protein</fullName>
    </submittedName>
</protein>
<evidence type="ECO:0000313" key="7">
    <source>
        <dbReference type="EMBL" id="MCS7475639.1"/>
    </source>
</evidence>
<dbReference type="Pfam" id="PF08240">
    <property type="entry name" value="ADH_N"/>
    <property type="match status" value="1"/>
</dbReference>
<dbReference type="RefSeq" id="WP_259621150.1">
    <property type="nucleotide sequence ID" value="NZ_JANYMP010000001.1"/>
</dbReference>
<dbReference type="InterPro" id="IPR020843">
    <property type="entry name" value="ER"/>
</dbReference>
<evidence type="ECO:0000313" key="8">
    <source>
        <dbReference type="Proteomes" id="UP001141259"/>
    </source>
</evidence>
<dbReference type="Proteomes" id="UP001141259">
    <property type="component" value="Unassembled WGS sequence"/>
</dbReference>
<keyword evidence="5" id="KW-0560">Oxidoreductase</keyword>
<dbReference type="InterPro" id="IPR013154">
    <property type="entry name" value="ADH-like_N"/>
</dbReference>
<dbReference type="Pfam" id="PF00107">
    <property type="entry name" value="ADH_zinc_N"/>
    <property type="match status" value="1"/>
</dbReference>
<gene>
    <name evidence="7" type="ORF">NZH93_02145</name>
</gene>
<keyword evidence="4" id="KW-0862">Zinc</keyword>
<evidence type="ECO:0000256" key="4">
    <source>
        <dbReference type="ARBA" id="ARBA00022833"/>
    </source>
</evidence>
<evidence type="ECO:0000256" key="5">
    <source>
        <dbReference type="ARBA" id="ARBA00023002"/>
    </source>
</evidence>
<comment type="similarity">
    <text evidence="2">Belongs to the zinc-containing alcohol dehydrogenase family.</text>
</comment>
<dbReference type="SUPFAM" id="SSF50129">
    <property type="entry name" value="GroES-like"/>
    <property type="match status" value="1"/>
</dbReference>
<dbReference type="InterPro" id="IPR013149">
    <property type="entry name" value="ADH-like_C"/>
</dbReference>